<gene>
    <name evidence="1" type="ORF">JG688_00015912</name>
</gene>
<evidence type="ECO:0000313" key="1">
    <source>
        <dbReference type="EMBL" id="KAG6946667.1"/>
    </source>
</evidence>
<name>A0A8J5IEY7_9STRA</name>
<comment type="caution">
    <text evidence="1">The sequence shown here is derived from an EMBL/GenBank/DDBJ whole genome shotgun (WGS) entry which is preliminary data.</text>
</comment>
<keyword evidence="2" id="KW-1185">Reference proteome</keyword>
<dbReference type="AlphaFoldDB" id="A0A8J5IEY7"/>
<evidence type="ECO:0000313" key="2">
    <source>
        <dbReference type="Proteomes" id="UP000709295"/>
    </source>
</evidence>
<proteinExistence type="predicted"/>
<sequence>MLTVPMYLTPWFKTMIAKKTCFYCSCCSSQLSSYSVKLTEGQFAAALKKL</sequence>
<accession>A0A8J5IEY7</accession>
<protein>
    <submittedName>
        <fullName evidence="1">Uncharacterized protein</fullName>
    </submittedName>
</protein>
<organism evidence="1 2">
    <name type="scientific">Phytophthora aleatoria</name>
    <dbReference type="NCBI Taxonomy" id="2496075"/>
    <lineage>
        <taxon>Eukaryota</taxon>
        <taxon>Sar</taxon>
        <taxon>Stramenopiles</taxon>
        <taxon>Oomycota</taxon>
        <taxon>Peronosporomycetes</taxon>
        <taxon>Peronosporales</taxon>
        <taxon>Peronosporaceae</taxon>
        <taxon>Phytophthora</taxon>
    </lineage>
</organism>
<reference evidence="1" key="1">
    <citation type="submission" date="2021-01" db="EMBL/GenBank/DDBJ databases">
        <title>Phytophthora aleatoria, a newly-described species from Pinus radiata is distinct from Phytophthora cactorum isolates based on comparative genomics.</title>
        <authorList>
            <person name="Mcdougal R."/>
            <person name="Panda P."/>
            <person name="Williams N."/>
            <person name="Studholme D.J."/>
        </authorList>
    </citation>
    <scope>NUCLEOTIDE SEQUENCE</scope>
    <source>
        <strain evidence="1">NZFS 4037</strain>
    </source>
</reference>
<dbReference type="EMBL" id="JAENGY010001837">
    <property type="protein sequence ID" value="KAG6946667.1"/>
    <property type="molecule type" value="Genomic_DNA"/>
</dbReference>
<dbReference type="Proteomes" id="UP000709295">
    <property type="component" value="Unassembled WGS sequence"/>
</dbReference>